<dbReference type="InterPro" id="IPR036511">
    <property type="entry name" value="TGT-like_sf"/>
</dbReference>
<dbReference type="GO" id="GO:0008479">
    <property type="term" value="F:tRNA-guanosine(34) queuine transglycosylase activity"/>
    <property type="evidence" value="ECO:0007669"/>
    <property type="project" value="UniProtKB-UniRule"/>
</dbReference>
<keyword evidence="4 7" id="KW-0819">tRNA processing</keyword>
<accession>A0A0X8X3Z5</accession>
<dbReference type="InterPro" id="IPR004803">
    <property type="entry name" value="TGT"/>
</dbReference>
<evidence type="ECO:0000256" key="5">
    <source>
        <dbReference type="ARBA" id="ARBA00022785"/>
    </source>
</evidence>
<evidence type="ECO:0000256" key="7">
    <source>
        <dbReference type="HAMAP-Rule" id="MF_00168"/>
    </source>
</evidence>
<comment type="similarity">
    <text evidence="7">Belongs to the queuine tRNA-ribosyltransferase family.</text>
</comment>
<feature type="binding site" evidence="7">
    <location>
        <position position="146"/>
    </location>
    <ligand>
        <name>substrate</name>
    </ligand>
</feature>
<name>A0A0X8X3Z5_9SPHI</name>
<feature type="binding site" evidence="7">
    <location>
        <position position="221"/>
    </location>
    <ligand>
        <name>substrate</name>
    </ligand>
</feature>
<dbReference type="OrthoDB" id="9805417at2"/>
<dbReference type="PANTHER" id="PTHR46499:SF1">
    <property type="entry name" value="QUEUINE TRNA-RIBOSYLTRANSFERASE"/>
    <property type="match status" value="1"/>
</dbReference>
<comment type="catalytic activity">
    <reaction evidence="6 7">
        <text>7-aminomethyl-7-carbaguanine + guanosine(34) in tRNA = 7-aminomethyl-7-carbaguanosine(34) in tRNA + guanine</text>
        <dbReference type="Rhea" id="RHEA:24104"/>
        <dbReference type="Rhea" id="RHEA-COMP:10341"/>
        <dbReference type="Rhea" id="RHEA-COMP:10342"/>
        <dbReference type="ChEBI" id="CHEBI:16235"/>
        <dbReference type="ChEBI" id="CHEBI:58703"/>
        <dbReference type="ChEBI" id="CHEBI:74269"/>
        <dbReference type="ChEBI" id="CHEBI:82833"/>
        <dbReference type="EC" id="2.4.2.29"/>
    </reaction>
</comment>
<dbReference type="NCBIfam" id="TIGR00430">
    <property type="entry name" value="Q_tRNA_tgt"/>
    <property type="match status" value="1"/>
</dbReference>
<feature type="active site" description="Proton acceptor" evidence="7">
    <location>
        <position position="92"/>
    </location>
</feature>
<dbReference type="EC" id="2.4.2.29" evidence="7"/>
<dbReference type="Proteomes" id="UP000218263">
    <property type="component" value="Chromosome"/>
</dbReference>
<dbReference type="InterPro" id="IPR050076">
    <property type="entry name" value="ArchSynthase1/Queuine_TRR"/>
</dbReference>
<dbReference type="SUPFAM" id="SSF51713">
    <property type="entry name" value="tRNA-guanine transglycosylase"/>
    <property type="match status" value="1"/>
</dbReference>
<dbReference type="NCBIfam" id="TIGR00449">
    <property type="entry name" value="tgt_general"/>
    <property type="match status" value="1"/>
</dbReference>
<feature type="region of interest" description="RNA binding" evidence="7">
    <location>
        <begin position="252"/>
        <end position="258"/>
    </location>
</feature>
<evidence type="ECO:0000313" key="10">
    <source>
        <dbReference type="Proteomes" id="UP000218263"/>
    </source>
</evidence>
<keyword evidence="5 7" id="KW-0671">Queuosine biosynthesis</keyword>
<reference evidence="9 10" key="1">
    <citation type="submission" date="2015-12" db="EMBL/GenBank/DDBJ databases">
        <title>Genome sequence of Mucilaginibacter gotjawali.</title>
        <authorList>
            <person name="Lee J.S."/>
            <person name="Lee K.C."/>
            <person name="Kim K.K."/>
            <person name="Lee B.W."/>
        </authorList>
    </citation>
    <scope>NUCLEOTIDE SEQUENCE [LARGE SCALE GENOMIC DNA]</scope>
    <source>
        <strain evidence="9 10">SA3-7</strain>
    </source>
</reference>
<dbReference type="AlphaFoldDB" id="A0A0X8X3Z5"/>
<dbReference type="EMBL" id="AP017313">
    <property type="protein sequence ID" value="BAU55259.1"/>
    <property type="molecule type" value="Genomic_DNA"/>
</dbReference>
<dbReference type="GO" id="GO:0008616">
    <property type="term" value="P:tRNA queuosine(34) biosynthetic process"/>
    <property type="evidence" value="ECO:0007669"/>
    <property type="project" value="UniProtKB-UniRule"/>
</dbReference>
<feature type="binding site" evidence="7">
    <location>
        <position position="194"/>
    </location>
    <ligand>
        <name>substrate</name>
    </ligand>
</feature>
<dbReference type="FunFam" id="3.20.20.105:FF:000001">
    <property type="entry name" value="Queuine tRNA-ribosyltransferase"/>
    <property type="match status" value="1"/>
</dbReference>
<dbReference type="HAMAP" id="MF_00168">
    <property type="entry name" value="Q_tRNA_Tgt"/>
    <property type="match status" value="1"/>
</dbReference>
<organism evidence="9 10">
    <name type="scientific">Mucilaginibacter gotjawali</name>
    <dbReference type="NCBI Taxonomy" id="1550579"/>
    <lineage>
        <taxon>Bacteria</taxon>
        <taxon>Pseudomonadati</taxon>
        <taxon>Bacteroidota</taxon>
        <taxon>Sphingobacteriia</taxon>
        <taxon>Sphingobacteriales</taxon>
        <taxon>Sphingobacteriaceae</taxon>
        <taxon>Mucilaginibacter</taxon>
    </lineage>
</organism>
<dbReference type="PANTHER" id="PTHR46499">
    <property type="entry name" value="QUEUINE TRNA-RIBOSYLTRANSFERASE"/>
    <property type="match status" value="1"/>
</dbReference>
<proteinExistence type="inferred from homology"/>
<dbReference type="GO" id="GO:0005829">
    <property type="term" value="C:cytosol"/>
    <property type="evidence" value="ECO:0007669"/>
    <property type="project" value="TreeGrafter"/>
</dbReference>
<feature type="domain" description="tRNA-guanine(15) transglycosylase-like" evidence="8">
    <location>
        <begin position="12"/>
        <end position="370"/>
    </location>
</feature>
<feature type="region of interest" description="RNA binding; important for wobble base 34 recognition" evidence="7">
    <location>
        <begin position="276"/>
        <end position="280"/>
    </location>
</feature>
<dbReference type="InterPro" id="IPR002616">
    <property type="entry name" value="tRNA_ribo_trans-like"/>
</dbReference>
<comment type="pathway">
    <text evidence="1 7">tRNA modification; tRNA-queuosine biosynthesis.</text>
</comment>
<evidence type="ECO:0000256" key="1">
    <source>
        <dbReference type="ARBA" id="ARBA00004691"/>
    </source>
</evidence>
<feature type="active site" description="Nucleophile" evidence="7">
    <location>
        <position position="271"/>
    </location>
</feature>
<gene>
    <name evidence="7 9" type="primary">tgt</name>
    <name evidence="9" type="ORF">MgSA37_03440</name>
</gene>
<comment type="subunit">
    <text evidence="7">Homodimer. Within each dimer, one monomer is responsible for RNA recognition and catalysis, while the other monomer binds to the replacement base PreQ1.</text>
</comment>
<dbReference type="RefSeq" id="WP_096353503.1">
    <property type="nucleotide sequence ID" value="NZ_AP017313.1"/>
</dbReference>
<evidence type="ECO:0000256" key="6">
    <source>
        <dbReference type="ARBA" id="ARBA00050112"/>
    </source>
</evidence>
<evidence type="ECO:0000256" key="2">
    <source>
        <dbReference type="ARBA" id="ARBA00022676"/>
    </source>
</evidence>
<evidence type="ECO:0000259" key="8">
    <source>
        <dbReference type="Pfam" id="PF01702"/>
    </source>
</evidence>
<evidence type="ECO:0000256" key="4">
    <source>
        <dbReference type="ARBA" id="ARBA00022694"/>
    </source>
</evidence>
<sequence>MKFNLTAQDPHSKARAGELITDHGTIQTPIFMPVGTAGTVKAVHQRELRDDIKAQIILGNTYHLYLRPGLDTIEKAGGLHKFNGWEKPILTDSGGYQVYSLTDVRKIKEEGVTFRSHIDGSKHLFTPENVMDIQRIIGADIIMAFDECTPYPCDYNYAKRSIEMTHRWLKRCCDRFDSTEPKYGYSQTLFPIVQGSVYKDLRIRSAEFIASMDREGNAIGGLSVGEPAEEMYAMTEIVCNILPEQKPRYLMGVGTPVNILENIALGIDMFDCVMPTRNARNGMLFTKNGIINIKNEKWKNDFSAIEEDSDLFSDTAYSKSYLRHLIHSGEMLGAQIATLHNLHFYLWLVTEARNKIIAGEFYNWKNIMVNRLGQRL</sequence>
<dbReference type="KEGG" id="mgot:MgSA37_03440"/>
<evidence type="ECO:0000313" key="9">
    <source>
        <dbReference type="EMBL" id="BAU55259.1"/>
    </source>
</evidence>
<protein>
    <recommendedName>
        <fullName evidence="7">Queuine tRNA-ribosyltransferase</fullName>
        <ecNumber evidence="7">2.4.2.29</ecNumber>
    </recommendedName>
    <alternativeName>
        <fullName evidence="7">Guanine insertion enzyme</fullName>
    </alternativeName>
    <alternativeName>
        <fullName evidence="7">tRNA-guanine transglycosylase</fullName>
    </alternativeName>
</protein>
<feature type="binding site" evidence="7">
    <location>
        <begin position="92"/>
        <end position="96"/>
    </location>
    <ligand>
        <name>substrate</name>
    </ligand>
</feature>
<keyword evidence="2 7" id="KW-0328">Glycosyltransferase</keyword>
<comment type="caution">
    <text evidence="7">Lacks conserved residue(s) required for the propagation of feature annotation.</text>
</comment>
<dbReference type="Pfam" id="PF01702">
    <property type="entry name" value="TGT"/>
    <property type="match status" value="1"/>
</dbReference>
<evidence type="ECO:0000256" key="3">
    <source>
        <dbReference type="ARBA" id="ARBA00022679"/>
    </source>
</evidence>
<keyword evidence="10" id="KW-1185">Reference proteome</keyword>
<keyword evidence="3 7" id="KW-0808">Transferase</keyword>
<dbReference type="Gene3D" id="3.20.20.105">
    <property type="entry name" value="Queuine tRNA-ribosyltransferase-like"/>
    <property type="match status" value="1"/>
</dbReference>
<dbReference type="UniPathway" id="UPA00392"/>
<comment type="function">
    <text evidence="7">Catalyzes the base-exchange of a guanine (G) residue with the queuine precursor 7-aminomethyl-7-deazaguanine (PreQ1) at position 34 (anticodon wobble position) in tRNAs with GU(N) anticodons (tRNA-Asp, -Asn, -His and -Tyr). Catalysis occurs through a double-displacement mechanism. The nucleophile active site attacks the C1' of nucleotide 34 to detach the guanine base from the RNA, forming a covalent enzyme-RNA intermediate. The proton acceptor active site deprotonates the incoming PreQ1, allowing a nucleophilic attack on the C1' of the ribose to form the product. After dissociation, two additional enzymatic reactions on the tRNA convert PreQ1 to queuine (Q), resulting in the hypermodified nucleoside queuosine (7-(((4,5-cis-dihydroxy-2-cyclopenten-1-yl)amino)methyl)-7-deazaguanosine).</text>
</comment>